<sequence length="106" mass="11703">MSHGPTCVPLWDDRLYNQDKLKSCTDLSPLPIFVGTRQDFFETRQKKVKFTASIASVTLFCCSLPLFAIVLCVVSSLYYDFGTSPDDVSASSKLFLGANHWASSLG</sequence>
<reference evidence="2 3" key="1">
    <citation type="journal article" date="2015" name="Genome Biol.">
        <title>Comparative genomics of Steinernema reveals deeply conserved gene regulatory networks.</title>
        <authorList>
            <person name="Dillman A.R."/>
            <person name="Macchietto M."/>
            <person name="Porter C.F."/>
            <person name="Rogers A."/>
            <person name="Williams B."/>
            <person name="Antoshechkin I."/>
            <person name="Lee M.M."/>
            <person name="Goodwin Z."/>
            <person name="Lu X."/>
            <person name="Lewis E.E."/>
            <person name="Goodrich-Blair H."/>
            <person name="Stock S.P."/>
            <person name="Adams B.J."/>
            <person name="Sternberg P.W."/>
            <person name="Mortazavi A."/>
        </authorList>
    </citation>
    <scope>NUCLEOTIDE SEQUENCE [LARGE SCALE GENOMIC DNA]</scope>
    <source>
        <strain evidence="2 3">ALL</strain>
    </source>
</reference>
<proteinExistence type="predicted"/>
<reference evidence="2 3" key="2">
    <citation type="journal article" date="2019" name="G3 (Bethesda)">
        <title>Hybrid Assembly of the Genome of the Entomopathogenic Nematode Steinernema carpocapsae Identifies the X-Chromosome.</title>
        <authorList>
            <person name="Serra L."/>
            <person name="Macchietto M."/>
            <person name="Macias-Munoz A."/>
            <person name="McGill C.J."/>
            <person name="Rodriguez I.M."/>
            <person name="Rodriguez B."/>
            <person name="Murad R."/>
            <person name="Mortazavi A."/>
        </authorList>
    </citation>
    <scope>NUCLEOTIDE SEQUENCE [LARGE SCALE GENOMIC DNA]</scope>
    <source>
        <strain evidence="2 3">ALL</strain>
    </source>
</reference>
<gene>
    <name evidence="2" type="ORF">L596_023347</name>
</gene>
<evidence type="ECO:0000313" key="2">
    <source>
        <dbReference type="EMBL" id="TKR67151.1"/>
    </source>
</evidence>
<dbReference type="EMBL" id="AZBU02000008">
    <property type="protein sequence ID" value="TKR67151.1"/>
    <property type="molecule type" value="Genomic_DNA"/>
</dbReference>
<organism evidence="2 3">
    <name type="scientific">Steinernema carpocapsae</name>
    <name type="common">Entomopathogenic nematode</name>
    <dbReference type="NCBI Taxonomy" id="34508"/>
    <lineage>
        <taxon>Eukaryota</taxon>
        <taxon>Metazoa</taxon>
        <taxon>Ecdysozoa</taxon>
        <taxon>Nematoda</taxon>
        <taxon>Chromadorea</taxon>
        <taxon>Rhabditida</taxon>
        <taxon>Tylenchina</taxon>
        <taxon>Panagrolaimomorpha</taxon>
        <taxon>Strongyloidoidea</taxon>
        <taxon>Steinernematidae</taxon>
        <taxon>Steinernema</taxon>
    </lineage>
</organism>
<protein>
    <submittedName>
        <fullName evidence="2">Uncharacterized protein</fullName>
    </submittedName>
</protein>
<keyword evidence="1" id="KW-0472">Membrane</keyword>
<keyword evidence="3" id="KW-1185">Reference proteome</keyword>
<evidence type="ECO:0000313" key="3">
    <source>
        <dbReference type="Proteomes" id="UP000298663"/>
    </source>
</evidence>
<name>A0A4U5MDF1_STECR</name>
<evidence type="ECO:0000256" key="1">
    <source>
        <dbReference type="SAM" id="Phobius"/>
    </source>
</evidence>
<dbReference type="AlphaFoldDB" id="A0A4U5MDF1"/>
<comment type="caution">
    <text evidence="2">The sequence shown here is derived from an EMBL/GenBank/DDBJ whole genome shotgun (WGS) entry which is preliminary data.</text>
</comment>
<keyword evidence="1" id="KW-0812">Transmembrane</keyword>
<keyword evidence="1" id="KW-1133">Transmembrane helix</keyword>
<accession>A0A4U5MDF1</accession>
<feature type="transmembrane region" description="Helical" evidence="1">
    <location>
        <begin position="54"/>
        <end position="79"/>
    </location>
</feature>
<dbReference type="Proteomes" id="UP000298663">
    <property type="component" value="Unassembled WGS sequence"/>
</dbReference>